<feature type="domain" description="Phosphatidylinositol-specific phospholipase C X" evidence="1">
    <location>
        <begin position="32"/>
        <end position="176"/>
    </location>
</feature>
<keyword evidence="2" id="KW-1185">Reference proteome</keyword>
<dbReference type="PROSITE" id="PS50007">
    <property type="entry name" value="PIPLC_X_DOMAIN"/>
    <property type="match status" value="1"/>
</dbReference>
<dbReference type="SUPFAM" id="SSF51695">
    <property type="entry name" value="PLC-like phosphodiesterases"/>
    <property type="match status" value="1"/>
</dbReference>
<gene>
    <name evidence="3" type="primary">LOC100378594</name>
</gene>
<dbReference type="CDD" id="cd08586">
    <property type="entry name" value="PI-PLCc_BcPLC_like"/>
    <property type="match status" value="1"/>
</dbReference>
<sequence length="284" mass="32958">MGNSCCIVDKQEPYYDSTEIPESYHKDWMSRLDDSCELAMLSLPGTHNSMSLHGGALTQCQSWCLTAQLDAGIRWLDIRCRHYQEGLPIYHSMIFQHYNLDEVFRDCVKFLQDHPTEIVVMRIRREWDTSEVDSDKTMDQKVQEHVDKWGGDDYFWTHHQLPTVRESRGKVVILYDYYGGTVGVNYWVLDIADMWDVSNICYCAIETKWDDVRTHLDEASDLESTRMFLTYSSGSSACAHPHSVAWRINPKLYDYITGAKARWGAVAMDFPGSELIERIIHSNF</sequence>
<reference evidence="3" key="1">
    <citation type="submission" date="2025-08" db="UniProtKB">
        <authorList>
            <consortium name="RefSeq"/>
        </authorList>
    </citation>
    <scope>IDENTIFICATION</scope>
    <source>
        <tissue evidence="3">Testes</tissue>
    </source>
</reference>
<dbReference type="Gene3D" id="3.20.20.190">
    <property type="entry name" value="Phosphatidylinositol (PI) phosphodiesterase"/>
    <property type="match status" value="1"/>
</dbReference>
<evidence type="ECO:0000313" key="3">
    <source>
        <dbReference type="RefSeq" id="XP_002739990.1"/>
    </source>
</evidence>
<dbReference type="InterPro" id="IPR000909">
    <property type="entry name" value="PLipase_C_PInositol-sp_X_dom"/>
</dbReference>
<dbReference type="InterPro" id="IPR051057">
    <property type="entry name" value="PI-PLC_domain"/>
</dbReference>
<dbReference type="Proteomes" id="UP000694865">
    <property type="component" value="Unplaced"/>
</dbReference>
<name>A0ABM0GY76_SACKO</name>
<dbReference type="RefSeq" id="XP_002739990.1">
    <property type="nucleotide sequence ID" value="XM_002739944.2"/>
</dbReference>
<evidence type="ECO:0000259" key="1">
    <source>
        <dbReference type="SMART" id="SM00148"/>
    </source>
</evidence>
<proteinExistence type="predicted"/>
<dbReference type="InterPro" id="IPR017946">
    <property type="entry name" value="PLC-like_Pdiesterase_TIM-brl"/>
</dbReference>
<dbReference type="PANTHER" id="PTHR13593">
    <property type="match status" value="1"/>
</dbReference>
<dbReference type="SMART" id="SM00148">
    <property type="entry name" value="PLCXc"/>
    <property type="match status" value="1"/>
</dbReference>
<protein>
    <submittedName>
        <fullName evidence="3">Uncharacterized protein LOC100378594</fullName>
    </submittedName>
</protein>
<dbReference type="PANTHER" id="PTHR13593:SF113">
    <property type="entry name" value="SI:DKEY-266F7.9"/>
    <property type="match status" value="1"/>
</dbReference>
<accession>A0ABM0GY76</accession>
<organism evidence="2 3">
    <name type="scientific">Saccoglossus kowalevskii</name>
    <name type="common">Acorn worm</name>
    <dbReference type="NCBI Taxonomy" id="10224"/>
    <lineage>
        <taxon>Eukaryota</taxon>
        <taxon>Metazoa</taxon>
        <taxon>Hemichordata</taxon>
        <taxon>Enteropneusta</taxon>
        <taxon>Harrimaniidae</taxon>
        <taxon>Saccoglossus</taxon>
    </lineage>
</organism>
<dbReference type="GeneID" id="100378594"/>
<evidence type="ECO:0000313" key="2">
    <source>
        <dbReference type="Proteomes" id="UP000694865"/>
    </source>
</evidence>
<dbReference type="Pfam" id="PF00388">
    <property type="entry name" value="PI-PLC-X"/>
    <property type="match status" value="1"/>
</dbReference>